<evidence type="ECO:0000313" key="1">
    <source>
        <dbReference type="EMBL" id="SVC95169.1"/>
    </source>
</evidence>
<accession>A0A382RBV7</accession>
<proteinExistence type="predicted"/>
<dbReference type="EMBL" id="UINC01120589">
    <property type="protein sequence ID" value="SVC95169.1"/>
    <property type="molecule type" value="Genomic_DNA"/>
</dbReference>
<dbReference type="PROSITE" id="PS51257">
    <property type="entry name" value="PROKAR_LIPOPROTEIN"/>
    <property type="match status" value="1"/>
</dbReference>
<dbReference type="AlphaFoldDB" id="A0A382RBV7"/>
<organism evidence="1">
    <name type="scientific">marine metagenome</name>
    <dbReference type="NCBI Taxonomy" id="408172"/>
    <lineage>
        <taxon>unclassified sequences</taxon>
        <taxon>metagenomes</taxon>
        <taxon>ecological metagenomes</taxon>
    </lineage>
</organism>
<feature type="non-terminal residue" evidence="1">
    <location>
        <position position="63"/>
    </location>
</feature>
<sequence length="63" mass="6707">MLIRNALTILILLLLASCSSETTDTNEDALSVATEIGLLNVNSIEPDLILGGQPTLEQLQALE</sequence>
<gene>
    <name evidence="1" type="ORF">METZ01_LOCUS348023</name>
</gene>
<name>A0A382RBV7_9ZZZZ</name>
<reference evidence="1" key="1">
    <citation type="submission" date="2018-05" db="EMBL/GenBank/DDBJ databases">
        <authorList>
            <person name="Lanie J.A."/>
            <person name="Ng W.-L."/>
            <person name="Kazmierczak K.M."/>
            <person name="Andrzejewski T.M."/>
            <person name="Davidsen T.M."/>
            <person name="Wayne K.J."/>
            <person name="Tettelin H."/>
            <person name="Glass J.I."/>
            <person name="Rusch D."/>
            <person name="Podicherti R."/>
            <person name="Tsui H.-C.T."/>
            <person name="Winkler M.E."/>
        </authorList>
    </citation>
    <scope>NUCLEOTIDE SEQUENCE</scope>
</reference>
<protein>
    <submittedName>
        <fullName evidence="1">Uncharacterized protein</fullName>
    </submittedName>
</protein>